<reference evidence="2 3" key="1">
    <citation type="journal article" date="2024" name="bioRxiv">
        <title>Comparative genomics of Cryptococcus and Kwoniella reveals pathogenesis evolution and contrasting karyotype dynamics via intercentromeric recombination or chromosome fusion.</title>
        <authorList>
            <person name="Coelho M.A."/>
            <person name="David-Palma M."/>
            <person name="Shea T."/>
            <person name="Bowers K."/>
            <person name="McGinley-Smith S."/>
            <person name="Mohammad A.W."/>
            <person name="Gnirke A."/>
            <person name="Yurkov A.M."/>
            <person name="Nowrousian M."/>
            <person name="Sun S."/>
            <person name="Cuomo C.A."/>
            <person name="Heitman J."/>
        </authorList>
    </citation>
    <scope>NUCLEOTIDE SEQUENCE [LARGE SCALE GENOMIC DNA]</scope>
    <source>
        <strain evidence="2 3">CBS 13917</strain>
    </source>
</reference>
<feature type="transmembrane region" description="Helical" evidence="1">
    <location>
        <begin position="97"/>
        <end position="121"/>
    </location>
</feature>
<keyword evidence="1" id="KW-1133">Transmembrane helix</keyword>
<keyword evidence="1" id="KW-0812">Transmembrane</keyword>
<comment type="caution">
    <text evidence="2">The sequence shown here is derived from an EMBL/GenBank/DDBJ whole genome shotgun (WGS) entry which is preliminary data.</text>
</comment>
<gene>
    <name evidence="2" type="ORF">IAR55_002195</name>
</gene>
<dbReference type="EMBL" id="JBCAWK010000004">
    <property type="protein sequence ID" value="KAK8861376.1"/>
    <property type="molecule type" value="Genomic_DNA"/>
</dbReference>
<sequence>MTITSTLLSLPAPSITLALGGIGTAYVFFTNISDAQRGIIPLLNGKLGKVDIAEQERVRMWNVYFASAAKWVVGTSMFNAAVNLATSYYHPSPSIRLLTLLSGLFSLTILPTTLVVGLLPINARLHALEKDGVEVRRSEGRDLVQGWEKRHLARVPLYGVAWALSFVAILLERRV</sequence>
<dbReference type="KEGG" id="kne:92179454"/>
<dbReference type="Proteomes" id="UP001388673">
    <property type="component" value="Unassembled WGS sequence"/>
</dbReference>
<accession>A0AAW0YYS0</accession>
<feature type="transmembrane region" description="Helical" evidence="1">
    <location>
        <begin position="151"/>
        <end position="171"/>
    </location>
</feature>
<feature type="transmembrane region" description="Helical" evidence="1">
    <location>
        <begin position="63"/>
        <end position="85"/>
    </location>
</feature>
<keyword evidence="1" id="KW-0472">Membrane</keyword>
<dbReference type="InterPro" id="IPR013901">
    <property type="entry name" value="Anthrone_oxy"/>
</dbReference>
<evidence type="ECO:0008006" key="4">
    <source>
        <dbReference type="Google" id="ProtNLM"/>
    </source>
</evidence>
<organism evidence="2 3">
    <name type="scientific">Kwoniella newhampshirensis</name>
    <dbReference type="NCBI Taxonomy" id="1651941"/>
    <lineage>
        <taxon>Eukaryota</taxon>
        <taxon>Fungi</taxon>
        <taxon>Dikarya</taxon>
        <taxon>Basidiomycota</taxon>
        <taxon>Agaricomycotina</taxon>
        <taxon>Tremellomycetes</taxon>
        <taxon>Tremellales</taxon>
        <taxon>Cryptococcaceae</taxon>
        <taxon>Kwoniella</taxon>
    </lineage>
</organism>
<dbReference type="Pfam" id="PF08592">
    <property type="entry name" value="Anthrone_oxy"/>
    <property type="match status" value="1"/>
</dbReference>
<evidence type="ECO:0000313" key="3">
    <source>
        <dbReference type="Proteomes" id="UP001388673"/>
    </source>
</evidence>
<dbReference type="RefSeq" id="XP_066804001.1">
    <property type="nucleotide sequence ID" value="XM_066945312.1"/>
</dbReference>
<name>A0AAW0YYS0_9TREE</name>
<proteinExistence type="predicted"/>
<keyword evidence="3" id="KW-1185">Reference proteome</keyword>
<dbReference type="AlphaFoldDB" id="A0AAW0YYS0"/>
<evidence type="ECO:0000313" key="2">
    <source>
        <dbReference type="EMBL" id="KAK8861376.1"/>
    </source>
</evidence>
<dbReference type="GeneID" id="92179454"/>
<protein>
    <recommendedName>
        <fullName evidence="4">DUF1772-domain-containing protein</fullName>
    </recommendedName>
</protein>
<evidence type="ECO:0000256" key="1">
    <source>
        <dbReference type="SAM" id="Phobius"/>
    </source>
</evidence>